<proteinExistence type="predicted"/>
<name>A0A1F6CQG8_9BACT</name>
<evidence type="ECO:0000313" key="2">
    <source>
        <dbReference type="Proteomes" id="UP000176445"/>
    </source>
</evidence>
<sequence>MVKGLQEIIERAKKWPAKVQEELIEVARGIDARRGSTYVLTDEERAAVARGREQARKGKFVSEKKMRAFWKKHRVI</sequence>
<comment type="caution">
    <text evidence="1">The sequence shown here is derived from an EMBL/GenBank/DDBJ whole genome shotgun (WGS) entry which is preliminary data.</text>
</comment>
<reference evidence="1 2" key="1">
    <citation type="journal article" date="2016" name="Nat. Commun.">
        <title>Thousands of microbial genomes shed light on interconnected biogeochemical processes in an aquifer system.</title>
        <authorList>
            <person name="Anantharaman K."/>
            <person name="Brown C.T."/>
            <person name="Hug L.A."/>
            <person name="Sharon I."/>
            <person name="Castelle C.J."/>
            <person name="Probst A.J."/>
            <person name="Thomas B.C."/>
            <person name="Singh A."/>
            <person name="Wilkins M.J."/>
            <person name="Karaoz U."/>
            <person name="Brodie E.L."/>
            <person name="Williams K.H."/>
            <person name="Hubbard S.S."/>
            <person name="Banfield J.F."/>
        </authorList>
    </citation>
    <scope>NUCLEOTIDE SEQUENCE [LARGE SCALE GENOMIC DNA]</scope>
</reference>
<evidence type="ECO:0000313" key="1">
    <source>
        <dbReference type="EMBL" id="OGG51393.1"/>
    </source>
</evidence>
<organism evidence="1 2">
    <name type="scientific">Candidatus Kaiserbacteria bacterium RIFCSPHIGHO2_01_FULL_54_36b</name>
    <dbReference type="NCBI Taxonomy" id="1798483"/>
    <lineage>
        <taxon>Bacteria</taxon>
        <taxon>Candidatus Kaiseribacteriota</taxon>
    </lineage>
</organism>
<dbReference type="EMBL" id="MFKW01000029">
    <property type="protein sequence ID" value="OGG51393.1"/>
    <property type="molecule type" value="Genomic_DNA"/>
</dbReference>
<dbReference type="Proteomes" id="UP000176445">
    <property type="component" value="Unassembled WGS sequence"/>
</dbReference>
<gene>
    <name evidence="1" type="ORF">A2704_03430</name>
</gene>
<protein>
    <submittedName>
        <fullName evidence="1">Uncharacterized protein</fullName>
    </submittedName>
</protein>
<dbReference type="AlphaFoldDB" id="A0A1F6CQG8"/>
<accession>A0A1F6CQG8</accession>